<dbReference type="Proteomes" id="UP001168540">
    <property type="component" value="Unassembled WGS sequence"/>
</dbReference>
<protein>
    <submittedName>
        <fullName evidence="7">CidA/LrgA family protein</fullName>
    </submittedName>
</protein>
<organism evidence="7 8">
    <name type="scientific">Crenobacter oryzisoli</name>
    <dbReference type="NCBI Taxonomy" id="3056844"/>
    <lineage>
        <taxon>Bacteria</taxon>
        <taxon>Pseudomonadati</taxon>
        <taxon>Pseudomonadota</taxon>
        <taxon>Betaproteobacteria</taxon>
        <taxon>Neisseriales</taxon>
        <taxon>Neisseriaceae</taxon>
        <taxon>Crenobacter</taxon>
    </lineage>
</organism>
<comment type="caution">
    <text evidence="7">The sequence shown here is derived from an EMBL/GenBank/DDBJ whole genome shotgun (WGS) entry which is preliminary data.</text>
</comment>
<dbReference type="EMBL" id="JAUEDK010000001">
    <property type="protein sequence ID" value="MDN0073345.1"/>
    <property type="molecule type" value="Genomic_DNA"/>
</dbReference>
<keyword evidence="3 6" id="KW-0812">Transmembrane</keyword>
<proteinExistence type="predicted"/>
<evidence type="ECO:0000313" key="8">
    <source>
        <dbReference type="Proteomes" id="UP001168540"/>
    </source>
</evidence>
<keyword evidence="8" id="KW-1185">Reference proteome</keyword>
<evidence type="ECO:0000256" key="4">
    <source>
        <dbReference type="ARBA" id="ARBA00022989"/>
    </source>
</evidence>
<name>A0ABT7XHS5_9NEIS</name>
<evidence type="ECO:0000256" key="6">
    <source>
        <dbReference type="SAM" id="Phobius"/>
    </source>
</evidence>
<feature type="transmembrane region" description="Helical" evidence="6">
    <location>
        <begin position="20"/>
        <end position="40"/>
    </location>
</feature>
<keyword evidence="2" id="KW-1003">Cell membrane</keyword>
<keyword evidence="5 6" id="KW-0472">Membrane</keyword>
<sequence>MLETLLWLFGYQLIGEAFVRGLALPVPGPVLGMLLLFLTLCAKRRVPPGLGDGVSRLLKHMSLFFVPAGVGILAYWSLLEPYLLSLSVVLIASTLITLVGAAALLSWLLRRHTHREGA</sequence>
<dbReference type="RefSeq" id="WP_289827866.1">
    <property type="nucleotide sequence ID" value="NZ_JAUEDK010000001.1"/>
</dbReference>
<feature type="transmembrane region" description="Helical" evidence="6">
    <location>
        <begin position="61"/>
        <end position="78"/>
    </location>
</feature>
<comment type="subcellular location">
    <subcellularLocation>
        <location evidence="1">Cell membrane</location>
        <topology evidence="1">Multi-pass membrane protein</topology>
    </subcellularLocation>
</comment>
<reference evidence="7" key="1">
    <citation type="submission" date="2023-06" db="EMBL/GenBank/DDBJ databases">
        <authorList>
            <person name="Zhang S."/>
        </authorList>
    </citation>
    <scope>NUCLEOTIDE SEQUENCE</scope>
    <source>
        <strain evidence="7">SG2303</strain>
    </source>
</reference>
<evidence type="ECO:0000256" key="1">
    <source>
        <dbReference type="ARBA" id="ARBA00004651"/>
    </source>
</evidence>
<dbReference type="InterPro" id="IPR005538">
    <property type="entry name" value="LrgA/CidA"/>
</dbReference>
<dbReference type="Pfam" id="PF03788">
    <property type="entry name" value="LrgA"/>
    <property type="match status" value="1"/>
</dbReference>
<accession>A0ABT7XHS5</accession>
<keyword evidence="4 6" id="KW-1133">Transmembrane helix</keyword>
<evidence type="ECO:0000256" key="2">
    <source>
        <dbReference type="ARBA" id="ARBA00022475"/>
    </source>
</evidence>
<gene>
    <name evidence="7" type="ORF">QU481_00335</name>
</gene>
<dbReference type="PANTHER" id="PTHR33931:SF2">
    <property type="entry name" value="HOLIN-LIKE PROTEIN CIDA"/>
    <property type="match status" value="1"/>
</dbReference>
<evidence type="ECO:0000256" key="3">
    <source>
        <dbReference type="ARBA" id="ARBA00022692"/>
    </source>
</evidence>
<dbReference type="PANTHER" id="PTHR33931">
    <property type="entry name" value="HOLIN-LIKE PROTEIN CIDA-RELATED"/>
    <property type="match status" value="1"/>
</dbReference>
<evidence type="ECO:0000256" key="5">
    <source>
        <dbReference type="ARBA" id="ARBA00023136"/>
    </source>
</evidence>
<feature type="transmembrane region" description="Helical" evidence="6">
    <location>
        <begin position="84"/>
        <end position="109"/>
    </location>
</feature>
<evidence type="ECO:0000313" key="7">
    <source>
        <dbReference type="EMBL" id="MDN0073345.1"/>
    </source>
</evidence>